<dbReference type="InterPro" id="IPR007627">
    <property type="entry name" value="RNA_pol_sigma70_r2"/>
</dbReference>
<name>A0ABX1DP44_9HYPH</name>
<dbReference type="PANTHER" id="PTHR43133:SF63">
    <property type="entry name" value="RNA POLYMERASE SIGMA FACTOR FECI-RELATED"/>
    <property type="match status" value="1"/>
</dbReference>
<dbReference type="InterPro" id="IPR013249">
    <property type="entry name" value="RNA_pol_sigma70_r4_t2"/>
</dbReference>
<dbReference type="EMBL" id="JAAVLN010000002">
    <property type="protein sequence ID" value="NKC04722.1"/>
    <property type="molecule type" value="Genomic_DNA"/>
</dbReference>
<evidence type="ECO:0000313" key="7">
    <source>
        <dbReference type="EMBL" id="NKC04722.1"/>
    </source>
</evidence>
<feature type="domain" description="RNA polymerase sigma-70 region 2" evidence="5">
    <location>
        <begin position="11"/>
        <end position="80"/>
    </location>
</feature>
<reference evidence="7 8" key="1">
    <citation type="submission" date="2020-03" db="EMBL/GenBank/DDBJ databases">
        <title>Whole genome sequencing of clinical and environmental type strains of Ochrobactrum.</title>
        <authorList>
            <person name="Dharne M."/>
        </authorList>
    </citation>
    <scope>NUCLEOTIDE SEQUENCE [LARGE SCALE GENOMIC DNA]</scope>
    <source>
        <strain evidence="7 8">CIP 109452</strain>
    </source>
</reference>
<comment type="caution">
    <text evidence="7">The sequence shown here is derived from an EMBL/GenBank/DDBJ whole genome shotgun (WGS) entry which is preliminary data.</text>
</comment>
<evidence type="ECO:0000256" key="2">
    <source>
        <dbReference type="ARBA" id="ARBA00023015"/>
    </source>
</evidence>
<keyword evidence="2" id="KW-0805">Transcription regulation</keyword>
<dbReference type="Gene3D" id="1.10.1740.10">
    <property type="match status" value="1"/>
</dbReference>
<dbReference type="InterPro" id="IPR013324">
    <property type="entry name" value="RNA_pol_sigma_r3/r4-like"/>
</dbReference>
<feature type="domain" description="RNA polymerase sigma factor 70 region 4 type 2" evidence="6">
    <location>
        <begin position="111"/>
        <end position="163"/>
    </location>
</feature>
<evidence type="ECO:0000256" key="1">
    <source>
        <dbReference type="ARBA" id="ARBA00010641"/>
    </source>
</evidence>
<evidence type="ECO:0000259" key="5">
    <source>
        <dbReference type="Pfam" id="PF04542"/>
    </source>
</evidence>
<keyword evidence="3" id="KW-0731">Sigma factor</keyword>
<evidence type="ECO:0000313" key="8">
    <source>
        <dbReference type="Proteomes" id="UP000704467"/>
    </source>
</evidence>
<dbReference type="InterPro" id="IPR039425">
    <property type="entry name" value="RNA_pol_sigma-70-like"/>
</dbReference>
<dbReference type="CDD" id="cd06171">
    <property type="entry name" value="Sigma70_r4"/>
    <property type="match status" value="1"/>
</dbReference>
<accession>A0ABX1DP44</accession>
<comment type="similarity">
    <text evidence="1">Belongs to the sigma-70 factor family. ECF subfamily.</text>
</comment>
<evidence type="ECO:0000259" key="6">
    <source>
        <dbReference type="Pfam" id="PF08281"/>
    </source>
</evidence>
<dbReference type="PANTHER" id="PTHR43133">
    <property type="entry name" value="RNA POLYMERASE ECF-TYPE SIGMA FACTO"/>
    <property type="match status" value="1"/>
</dbReference>
<dbReference type="Pfam" id="PF08281">
    <property type="entry name" value="Sigma70_r4_2"/>
    <property type="match status" value="1"/>
</dbReference>
<dbReference type="RefSeq" id="WP_138787019.1">
    <property type="nucleotide sequence ID" value="NZ_JBHEEQ010000019.1"/>
</dbReference>
<dbReference type="InterPro" id="IPR014284">
    <property type="entry name" value="RNA_pol_sigma-70_dom"/>
</dbReference>
<sequence length="169" mass="18973">MTSRLWDLTELYESEQVGLRAFVRRIVGNTATAEDVVQQAFLNMLSRPDNGPPDAAPGAAYVKRAARNLALNHLRDARRRSDVEIEDDAPERYADSTPSPEITALYRSELRRLLQAIADLPPRRREAFVLNRIEGLTYDEVAVRMGISRNTVITQIVAALAELDKRLSA</sequence>
<dbReference type="InterPro" id="IPR013325">
    <property type="entry name" value="RNA_pol_sigma_r2"/>
</dbReference>
<dbReference type="SUPFAM" id="SSF88659">
    <property type="entry name" value="Sigma3 and sigma4 domains of RNA polymerase sigma factors"/>
    <property type="match status" value="1"/>
</dbReference>
<keyword evidence="4" id="KW-0804">Transcription</keyword>
<dbReference type="Gene3D" id="1.10.10.10">
    <property type="entry name" value="Winged helix-like DNA-binding domain superfamily/Winged helix DNA-binding domain"/>
    <property type="match status" value="1"/>
</dbReference>
<dbReference type="SUPFAM" id="SSF88946">
    <property type="entry name" value="Sigma2 domain of RNA polymerase sigma factors"/>
    <property type="match status" value="1"/>
</dbReference>
<dbReference type="InterPro" id="IPR036388">
    <property type="entry name" value="WH-like_DNA-bd_sf"/>
</dbReference>
<gene>
    <name evidence="7" type="ORF">HED55_20445</name>
</gene>
<dbReference type="Proteomes" id="UP000704467">
    <property type="component" value="Unassembled WGS sequence"/>
</dbReference>
<evidence type="ECO:0000256" key="3">
    <source>
        <dbReference type="ARBA" id="ARBA00023082"/>
    </source>
</evidence>
<evidence type="ECO:0000256" key="4">
    <source>
        <dbReference type="ARBA" id="ARBA00023163"/>
    </source>
</evidence>
<dbReference type="NCBIfam" id="TIGR02937">
    <property type="entry name" value="sigma70-ECF"/>
    <property type="match status" value="1"/>
</dbReference>
<dbReference type="Pfam" id="PF04542">
    <property type="entry name" value="Sigma70_r2"/>
    <property type="match status" value="1"/>
</dbReference>
<keyword evidence="8" id="KW-1185">Reference proteome</keyword>
<protein>
    <submittedName>
        <fullName evidence="7">Sigma-70 family RNA polymerase sigma factor</fullName>
    </submittedName>
</protein>
<organism evidence="7 8">
    <name type="scientific">Brucella haematophila</name>
    <dbReference type="NCBI Taxonomy" id="419474"/>
    <lineage>
        <taxon>Bacteria</taxon>
        <taxon>Pseudomonadati</taxon>
        <taxon>Pseudomonadota</taxon>
        <taxon>Alphaproteobacteria</taxon>
        <taxon>Hyphomicrobiales</taxon>
        <taxon>Brucellaceae</taxon>
        <taxon>Brucella/Ochrobactrum group</taxon>
        <taxon>Brucella</taxon>
    </lineage>
</organism>
<proteinExistence type="inferred from homology"/>